<evidence type="ECO:0000313" key="1">
    <source>
        <dbReference type="EMBL" id="KAF2473588.1"/>
    </source>
</evidence>
<comment type="caution">
    <text evidence="1">The sequence shown here is derived from an EMBL/GenBank/DDBJ whole genome shotgun (WGS) entry which is preliminary data.</text>
</comment>
<reference evidence="1" key="1">
    <citation type="journal article" date="2020" name="Stud. Mycol.">
        <title>101 Dothideomycetes genomes: a test case for predicting lifestyles and emergence of pathogens.</title>
        <authorList>
            <person name="Haridas S."/>
            <person name="Albert R."/>
            <person name="Binder M."/>
            <person name="Bloem J."/>
            <person name="Labutti K."/>
            <person name="Salamov A."/>
            <person name="Andreopoulos B."/>
            <person name="Baker S."/>
            <person name="Barry K."/>
            <person name="Bills G."/>
            <person name="Bluhm B."/>
            <person name="Cannon C."/>
            <person name="Castanera R."/>
            <person name="Culley D."/>
            <person name="Daum C."/>
            <person name="Ezra D."/>
            <person name="Gonzalez J."/>
            <person name="Henrissat B."/>
            <person name="Kuo A."/>
            <person name="Liang C."/>
            <person name="Lipzen A."/>
            <person name="Lutzoni F."/>
            <person name="Magnuson J."/>
            <person name="Mondo S."/>
            <person name="Nolan M."/>
            <person name="Ohm R."/>
            <person name="Pangilinan J."/>
            <person name="Park H.-J."/>
            <person name="Ramirez L."/>
            <person name="Alfaro M."/>
            <person name="Sun H."/>
            <person name="Tritt A."/>
            <person name="Yoshinaga Y."/>
            <person name="Zwiers L.-H."/>
            <person name="Turgeon B."/>
            <person name="Goodwin S."/>
            <person name="Spatafora J."/>
            <person name="Crous P."/>
            <person name="Grigoriev I."/>
        </authorList>
    </citation>
    <scope>NUCLEOTIDE SEQUENCE</scope>
    <source>
        <strain evidence="1">ATCC 200398</strain>
    </source>
</reference>
<organism evidence="1 2">
    <name type="scientific">Lindgomyces ingoldianus</name>
    <dbReference type="NCBI Taxonomy" id="673940"/>
    <lineage>
        <taxon>Eukaryota</taxon>
        <taxon>Fungi</taxon>
        <taxon>Dikarya</taxon>
        <taxon>Ascomycota</taxon>
        <taxon>Pezizomycotina</taxon>
        <taxon>Dothideomycetes</taxon>
        <taxon>Pleosporomycetidae</taxon>
        <taxon>Pleosporales</taxon>
        <taxon>Lindgomycetaceae</taxon>
        <taxon>Lindgomyces</taxon>
    </lineage>
</organism>
<name>A0ACB6R429_9PLEO</name>
<protein>
    <submittedName>
        <fullName evidence="1">Uncharacterized protein</fullName>
    </submittedName>
</protein>
<dbReference type="Proteomes" id="UP000799755">
    <property type="component" value="Unassembled WGS sequence"/>
</dbReference>
<dbReference type="EMBL" id="MU003499">
    <property type="protein sequence ID" value="KAF2473588.1"/>
    <property type="molecule type" value="Genomic_DNA"/>
</dbReference>
<proteinExistence type="predicted"/>
<evidence type="ECO:0000313" key="2">
    <source>
        <dbReference type="Proteomes" id="UP000799755"/>
    </source>
</evidence>
<accession>A0ACB6R429</accession>
<keyword evidence="2" id="KW-1185">Reference proteome</keyword>
<sequence>MDACKTRQRILDEEQVVEVGNSMGMTRERGVVRWKENQLFERCRNFLMLDISSRCRKIPFSASSTDNRNSFESSNGSNRASNLHRQASNLILSFPKTSFIENTLSIPISIGCEYEDLHVVGLMDVLPFQSNQSLATEAKSLGRTYHSVSFTNLFLNSFKDDIKRLDTCLLSLFCHKYRYERKNLNFISVPLVDQSRVEFVDCMGETHDSVQNLVCDWWLGGPLLQHPSIIFRLPLELIVARYKFSLVECGLVESEFGRKEFGRYGFGWKEFGRKRFGKSGFPAHKIFLSYHLDNHL</sequence>
<gene>
    <name evidence="1" type="ORF">BDR25DRAFT_352080</name>
</gene>